<accession>A0A0U1R393</accession>
<name>A0A0U1R393_YERP3</name>
<sequence>MRFFFVMLVMFICTPFYYVLPSEQANSPLNGILNLRYLGNEPGNVNLTCGDILSMAMVN</sequence>
<gene>
    <name evidence="1" type="ordered locus">YpsIP31758_1961</name>
</gene>
<dbReference type="KEGG" id="ypi:YpsIP31758_1961"/>
<dbReference type="HOGENOM" id="CLU_3124384_0_0_6"/>
<dbReference type="AlphaFoldDB" id="A0A0U1R393"/>
<protein>
    <submittedName>
        <fullName evidence="1">Uncharacterized protein</fullName>
    </submittedName>
</protein>
<evidence type="ECO:0000313" key="2">
    <source>
        <dbReference type="Proteomes" id="UP000002412"/>
    </source>
</evidence>
<proteinExistence type="predicted"/>
<reference evidence="1 2" key="1">
    <citation type="journal article" date="2007" name="PLoS Genet.">
        <title>The complete genome sequence of Yersinia pseudotuberculosis IP31758, the causative agent of Far East scarlet-like fever.</title>
        <authorList>
            <person name="Eppinger M."/>
            <person name="Rosovitz M.J."/>
            <person name="Fricke W.F."/>
            <person name="Rasko D.A."/>
            <person name="Kokorina G."/>
            <person name="Fayolle C."/>
            <person name="Lindler L.E."/>
            <person name="Carniel E."/>
            <person name="Ravel J."/>
        </authorList>
    </citation>
    <scope>NUCLEOTIDE SEQUENCE [LARGE SCALE GENOMIC DNA]</scope>
    <source>
        <strain evidence="1 2">IP 31758</strain>
    </source>
</reference>
<evidence type="ECO:0000313" key="1">
    <source>
        <dbReference type="EMBL" id="ABS49793.1"/>
    </source>
</evidence>
<organism evidence="1 2">
    <name type="scientific">Yersinia pseudotuberculosis serotype O:1b (strain IP 31758)</name>
    <dbReference type="NCBI Taxonomy" id="349747"/>
    <lineage>
        <taxon>Bacteria</taxon>
        <taxon>Pseudomonadati</taxon>
        <taxon>Pseudomonadota</taxon>
        <taxon>Gammaproteobacteria</taxon>
        <taxon>Enterobacterales</taxon>
        <taxon>Yersiniaceae</taxon>
        <taxon>Yersinia</taxon>
    </lineage>
</organism>
<dbReference type="Proteomes" id="UP000002412">
    <property type="component" value="Chromosome"/>
</dbReference>
<dbReference type="EMBL" id="CP000720">
    <property type="protein sequence ID" value="ABS49793.1"/>
    <property type="molecule type" value="Genomic_DNA"/>
</dbReference>